<proteinExistence type="inferred from homology"/>
<dbReference type="Proteomes" id="UP000887568">
    <property type="component" value="Unplaced"/>
</dbReference>
<evidence type="ECO:0000313" key="16">
    <source>
        <dbReference type="EnsemblMetazoa" id="XP_038076328.1"/>
    </source>
</evidence>
<dbReference type="OMA" id="HVYRWHD"/>
<keyword evidence="13" id="KW-0325">Glycoprotein</keyword>
<dbReference type="AlphaFoldDB" id="A0A914BJ76"/>
<dbReference type="OrthoDB" id="1158011at2759"/>
<feature type="transmembrane region" description="Helical" evidence="15">
    <location>
        <begin position="24"/>
        <end position="42"/>
    </location>
</feature>
<evidence type="ECO:0000256" key="6">
    <source>
        <dbReference type="ARBA" id="ARBA00022676"/>
    </source>
</evidence>
<comment type="pathway">
    <text evidence="4">Glycan metabolism; heparan sulfate biosynthesis.</text>
</comment>
<organism evidence="16 17">
    <name type="scientific">Patiria miniata</name>
    <name type="common">Bat star</name>
    <name type="synonym">Asterina miniata</name>
    <dbReference type="NCBI Taxonomy" id="46514"/>
    <lineage>
        <taxon>Eukaryota</taxon>
        <taxon>Metazoa</taxon>
        <taxon>Echinodermata</taxon>
        <taxon>Eleutherozoa</taxon>
        <taxon>Asterozoa</taxon>
        <taxon>Asteroidea</taxon>
        <taxon>Valvatacea</taxon>
        <taxon>Valvatida</taxon>
        <taxon>Asterinidae</taxon>
        <taxon>Patiria</taxon>
    </lineage>
</organism>
<keyword evidence="11 15" id="KW-0333">Golgi apparatus</keyword>
<evidence type="ECO:0000256" key="9">
    <source>
        <dbReference type="ARBA" id="ARBA00022968"/>
    </source>
</evidence>
<keyword evidence="9 15" id="KW-0735">Signal-anchor</keyword>
<dbReference type="EC" id="2.4.1.-" evidence="15"/>
<keyword evidence="7" id="KW-0808">Transferase</keyword>
<dbReference type="GeneID" id="119744466"/>
<evidence type="ECO:0000256" key="15">
    <source>
        <dbReference type="RuleBase" id="RU363063"/>
    </source>
</evidence>
<keyword evidence="12 15" id="KW-0472">Membrane</keyword>
<evidence type="ECO:0000256" key="4">
    <source>
        <dbReference type="ARBA" id="ARBA00005093"/>
    </source>
</evidence>
<evidence type="ECO:0000256" key="12">
    <source>
        <dbReference type="ARBA" id="ARBA00023136"/>
    </source>
</evidence>
<dbReference type="Pfam" id="PF01762">
    <property type="entry name" value="Galactosyl_T"/>
    <property type="match status" value="1"/>
</dbReference>
<evidence type="ECO:0000256" key="2">
    <source>
        <dbReference type="ARBA" id="ARBA00004323"/>
    </source>
</evidence>
<dbReference type="GO" id="GO:0047220">
    <property type="term" value="F:galactosylxylosylprotein 3-beta-galactosyltransferase activity"/>
    <property type="evidence" value="ECO:0007669"/>
    <property type="project" value="UniProtKB-ARBA"/>
</dbReference>
<evidence type="ECO:0000256" key="5">
    <source>
        <dbReference type="ARBA" id="ARBA00008661"/>
    </source>
</evidence>
<keyword evidence="17" id="KW-1185">Reference proteome</keyword>
<evidence type="ECO:0000256" key="14">
    <source>
        <dbReference type="ARBA" id="ARBA00023211"/>
    </source>
</evidence>
<keyword evidence="10 15" id="KW-1133">Transmembrane helix</keyword>
<protein>
    <recommendedName>
        <fullName evidence="15">Hexosyltransferase</fullName>
        <ecNumber evidence="15">2.4.1.-</ecNumber>
    </recommendedName>
</protein>
<evidence type="ECO:0000256" key="7">
    <source>
        <dbReference type="ARBA" id="ARBA00022679"/>
    </source>
</evidence>
<evidence type="ECO:0000256" key="3">
    <source>
        <dbReference type="ARBA" id="ARBA00004840"/>
    </source>
</evidence>
<comment type="subcellular location">
    <subcellularLocation>
        <location evidence="2 15">Golgi apparatus membrane</location>
        <topology evidence="2 15">Single-pass type II membrane protein</topology>
    </subcellularLocation>
</comment>
<dbReference type="EnsemblMetazoa" id="XM_038220400.1">
    <property type="protein sequence ID" value="XP_038076328.1"/>
    <property type="gene ID" value="LOC119744466"/>
</dbReference>
<comment type="cofactor">
    <cofactor evidence="1">
        <name>Mn(2+)</name>
        <dbReference type="ChEBI" id="CHEBI:29035"/>
    </cofactor>
</comment>
<dbReference type="RefSeq" id="XP_038076328.1">
    <property type="nucleotide sequence ID" value="XM_038220400.1"/>
</dbReference>
<evidence type="ECO:0000313" key="17">
    <source>
        <dbReference type="Proteomes" id="UP000887568"/>
    </source>
</evidence>
<sequence length="342" mass="39055">MGVIGSCIRDANNWCGRRRSVNKLLLLMCATSSTLLVIFITSCVNDTTNRNAKAVPCDPNLSPAQPKASQKELSAFLVVLIMSGPQMVERRYTIRDTWLQNHGGDILPRFVIGTAGLSSSDMETLESEQKQFHDMLFLPELKDSFSVLTSKLLQMLAWLDHTVDFQYLLKVDDDTFVRLDPLVQELATKSRVRLYWGFFDGRAHVHKSGKYKETDWVLCDRYIPFAVGGGYVLSSDLVHFVAENAPLLKKYHAEDVSLGSWLAPIDVRREHDPRFDTEYKSRGCRNSYLITHKQSVQNMRGKYLQLQTIGQMCANEQQIRLSYMYNWDKPPTECCERVEGVP</sequence>
<dbReference type="InterPro" id="IPR002659">
    <property type="entry name" value="Glyco_trans_31"/>
</dbReference>
<evidence type="ECO:0000256" key="8">
    <source>
        <dbReference type="ARBA" id="ARBA00022692"/>
    </source>
</evidence>
<keyword evidence="14" id="KW-0464">Manganese</keyword>
<comment type="pathway">
    <text evidence="3">Glycan metabolism; chondroitin sulfate biosynthesis.</text>
</comment>
<dbReference type="GO" id="GO:0006024">
    <property type="term" value="P:glycosaminoglycan biosynthetic process"/>
    <property type="evidence" value="ECO:0007669"/>
    <property type="project" value="UniProtKB-ARBA"/>
</dbReference>
<evidence type="ECO:0000256" key="13">
    <source>
        <dbReference type="ARBA" id="ARBA00023180"/>
    </source>
</evidence>
<reference evidence="16" key="1">
    <citation type="submission" date="2022-11" db="UniProtKB">
        <authorList>
            <consortium name="EnsemblMetazoa"/>
        </authorList>
    </citation>
    <scope>IDENTIFICATION</scope>
</reference>
<dbReference type="Gene3D" id="3.90.550.50">
    <property type="match status" value="1"/>
</dbReference>
<dbReference type="GO" id="GO:0000139">
    <property type="term" value="C:Golgi membrane"/>
    <property type="evidence" value="ECO:0007669"/>
    <property type="project" value="UniProtKB-SubCell"/>
</dbReference>
<keyword evidence="8 15" id="KW-0812">Transmembrane</keyword>
<comment type="similarity">
    <text evidence="5 15">Belongs to the glycosyltransferase 31 family.</text>
</comment>
<dbReference type="GO" id="GO:0006493">
    <property type="term" value="P:protein O-linked glycosylation"/>
    <property type="evidence" value="ECO:0007669"/>
    <property type="project" value="TreeGrafter"/>
</dbReference>
<dbReference type="PANTHER" id="PTHR11214">
    <property type="entry name" value="BETA-1,3-N-ACETYLGLUCOSAMINYLTRANSFERASE"/>
    <property type="match status" value="1"/>
</dbReference>
<dbReference type="PANTHER" id="PTHR11214:SF3">
    <property type="entry name" value="BETA-1,3-GALACTOSYLTRANSFERASE 6"/>
    <property type="match status" value="1"/>
</dbReference>
<accession>A0A914BJ76</accession>
<keyword evidence="6 15" id="KW-0328">Glycosyltransferase</keyword>
<name>A0A914BJ76_PATMI</name>
<evidence type="ECO:0000256" key="1">
    <source>
        <dbReference type="ARBA" id="ARBA00001936"/>
    </source>
</evidence>
<dbReference type="FunFam" id="3.90.550.50:FF:000018">
    <property type="entry name" value="Hexosyltransferase"/>
    <property type="match status" value="1"/>
</dbReference>
<evidence type="ECO:0000256" key="10">
    <source>
        <dbReference type="ARBA" id="ARBA00022989"/>
    </source>
</evidence>
<evidence type="ECO:0000256" key="11">
    <source>
        <dbReference type="ARBA" id="ARBA00023034"/>
    </source>
</evidence>